<name>A0A2V4LLS3_AQUAC</name>
<gene>
    <name evidence="3" type="ORF">DMO17_08725</name>
</gene>
<dbReference type="Proteomes" id="UP000248146">
    <property type="component" value="Unassembled WGS sequence"/>
</dbReference>
<evidence type="ECO:0000256" key="1">
    <source>
        <dbReference type="ARBA" id="ARBA00022801"/>
    </source>
</evidence>
<evidence type="ECO:0000313" key="4">
    <source>
        <dbReference type="Proteomes" id="UP000248146"/>
    </source>
</evidence>
<dbReference type="EMBL" id="QJRX01000004">
    <property type="protein sequence ID" value="PYC25750.1"/>
    <property type="molecule type" value="Genomic_DNA"/>
</dbReference>
<dbReference type="Gene3D" id="3.60.110.10">
    <property type="entry name" value="Carbon-nitrogen hydrolase"/>
    <property type="match status" value="1"/>
</dbReference>
<dbReference type="PROSITE" id="PS50263">
    <property type="entry name" value="CN_HYDROLASE"/>
    <property type="match status" value="1"/>
</dbReference>
<feature type="domain" description="CN hydrolase" evidence="2">
    <location>
        <begin position="4"/>
        <end position="241"/>
    </location>
</feature>
<sequence length="250" mass="25563">MPSLCLAAAQSLSIPGDLAANIERHCAFVHAAAEAGVELLLFPELSLSGYEPERVASCVVDPAGPALAPLRELAQQKKMILILGAPLASGSERPHIGAIVLFPDGSHATYHKRHLHPGEERWASAGDAASCSFALGAERCALAICADTGHAEHAAAAAATGASLYLAGVLISKQGYATDSATLQGHAARHGFGVLMANHGGPSGGYAAAGRSAFWDARGQLVGATEGPGEQLLILRGQPDGAWSAQRLTP</sequence>
<dbReference type="AlphaFoldDB" id="A0A2V4LLS3"/>
<protein>
    <submittedName>
        <fullName evidence="3">Carbon-nitrogen hydrolase family protein</fullName>
    </submittedName>
</protein>
<organism evidence="3 4">
    <name type="scientific">Aquipseudomonas alcaligenes</name>
    <name type="common">Pseudomonas alcaligenes</name>
    <dbReference type="NCBI Taxonomy" id="43263"/>
    <lineage>
        <taxon>Bacteria</taxon>
        <taxon>Pseudomonadati</taxon>
        <taxon>Pseudomonadota</taxon>
        <taxon>Gammaproteobacteria</taxon>
        <taxon>Pseudomonadales</taxon>
        <taxon>Pseudomonadaceae</taxon>
        <taxon>Aquipseudomonas</taxon>
    </lineage>
</organism>
<dbReference type="Pfam" id="PF00795">
    <property type="entry name" value="CN_hydrolase"/>
    <property type="match status" value="1"/>
</dbReference>
<keyword evidence="1 3" id="KW-0378">Hydrolase</keyword>
<dbReference type="SUPFAM" id="SSF56317">
    <property type="entry name" value="Carbon-nitrogen hydrolase"/>
    <property type="match status" value="1"/>
</dbReference>
<dbReference type="OrthoDB" id="9760188at2"/>
<accession>A0A2V4LLS3</accession>
<dbReference type="PANTHER" id="PTHR43674:SF2">
    <property type="entry name" value="BETA-UREIDOPROPIONASE"/>
    <property type="match status" value="1"/>
</dbReference>
<reference evidence="3 4" key="1">
    <citation type="submission" date="2018-06" db="EMBL/GenBank/DDBJ databases">
        <title>Pseudomonas diversity within urban Lake Michigan freshwaters.</title>
        <authorList>
            <person name="Batrich M."/>
            <person name="Hatzopoulos T."/>
            <person name="Putonti C."/>
        </authorList>
    </citation>
    <scope>NUCLEOTIDE SEQUENCE [LARGE SCALE GENOMIC DNA]</scope>
    <source>
        <strain evidence="3 4">MB-090714</strain>
    </source>
</reference>
<dbReference type="InterPro" id="IPR050345">
    <property type="entry name" value="Aliph_Amidase/BUP"/>
</dbReference>
<dbReference type="GO" id="GO:0050126">
    <property type="term" value="F:N-carbamoylputrescine amidase activity"/>
    <property type="evidence" value="ECO:0007669"/>
    <property type="project" value="TreeGrafter"/>
</dbReference>
<evidence type="ECO:0000313" key="3">
    <source>
        <dbReference type="EMBL" id="PYC25750.1"/>
    </source>
</evidence>
<dbReference type="InterPro" id="IPR036526">
    <property type="entry name" value="C-N_Hydrolase_sf"/>
</dbReference>
<dbReference type="CDD" id="cd07197">
    <property type="entry name" value="nitrilase"/>
    <property type="match status" value="1"/>
</dbReference>
<proteinExistence type="predicted"/>
<dbReference type="GO" id="GO:0033388">
    <property type="term" value="P:putrescine biosynthetic process from arginine"/>
    <property type="evidence" value="ECO:0007669"/>
    <property type="project" value="TreeGrafter"/>
</dbReference>
<evidence type="ECO:0000259" key="2">
    <source>
        <dbReference type="PROSITE" id="PS50263"/>
    </source>
</evidence>
<comment type="caution">
    <text evidence="3">The sequence shown here is derived from an EMBL/GenBank/DDBJ whole genome shotgun (WGS) entry which is preliminary data.</text>
</comment>
<dbReference type="InterPro" id="IPR003010">
    <property type="entry name" value="C-N_Hydrolase"/>
</dbReference>
<dbReference type="RefSeq" id="WP_110682101.1">
    <property type="nucleotide sequence ID" value="NZ_QJRX01000004.1"/>
</dbReference>
<dbReference type="PANTHER" id="PTHR43674">
    <property type="entry name" value="NITRILASE C965.09-RELATED"/>
    <property type="match status" value="1"/>
</dbReference>